<dbReference type="PANTHER" id="PTHR34945:SF2">
    <property type="entry name" value="2-OXOGLUTARATE (2OG) AND FE(II)-DEPENDENT OXYGENASE SUPERFAMILY PROTEIN"/>
    <property type="match status" value="1"/>
</dbReference>
<evidence type="ECO:0000256" key="3">
    <source>
        <dbReference type="SAM" id="MobiDB-lite"/>
    </source>
</evidence>
<dbReference type="GO" id="GO:0046872">
    <property type="term" value="F:metal ion binding"/>
    <property type="evidence" value="ECO:0007669"/>
    <property type="project" value="UniProtKB-KW"/>
</dbReference>
<organism evidence="5 6">
    <name type="scientific">Citrus x changshan-huyou</name>
    <dbReference type="NCBI Taxonomy" id="2935761"/>
    <lineage>
        <taxon>Eukaryota</taxon>
        <taxon>Viridiplantae</taxon>
        <taxon>Streptophyta</taxon>
        <taxon>Embryophyta</taxon>
        <taxon>Tracheophyta</taxon>
        <taxon>Spermatophyta</taxon>
        <taxon>Magnoliopsida</taxon>
        <taxon>eudicotyledons</taxon>
        <taxon>Gunneridae</taxon>
        <taxon>Pentapetalae</taxon>
        <taxon>rosids</taxon>
        <taxon>malvids</taxon>
        <taxon>Sapindales</taxon>
        <taxon>Rutaceae</taxon>
        <taxon>Aurantioideae</taxon>
        <taxon>Citrus</taxon>
    </lineage>
</organism>
<proteinExistence type="predicted"/>
<keyword evidence="2" id="KW-0408">Iron</keyword>
<dbReference type="PANTHER" id="PTHR34945">
    <property type="entry name" value="2-OXOGLUTARATE (2OG) AND FE(II)-DEPENDENT OXYGENASE SUPERFAMILY PROTEIN"/>
    <property type="match status" value="1"/>
</dbReference>
<evidence type="ECO:0000313" key="5">
    <source>
        <dbReference type="EMBL" id="KAK9186631.1"/>
    </source>
</evidence>
<reference evidence="5 6" key="1">
    <citation type="submission" date="2024-05" db="EMBL/GenBank/DDBJ databases">
        <title>Haplotype-resolved chromosome-level genome assembly of Huyou (Citrus changshanensis).</title>
        <authorList>
            <person name="Miao C."/>
            <person name="Chen W."/>
            <person name="Wu Y."/>
            <person name="Wang L."/>
            <person name="Zhao S."/>
            <person name="Grierson D."/>
            <person name="Xu C."/>
            <person name="Chen K."/>
        </authorList>
    </citation>
    <scope>NUCLEOTIDE SEQUENCE [LARGE SCALE GENOMIC DNA]</scope>
    <source>
        <strain evidence="5">01-14</strain>
        <tissue evidence="5">Leaf</tissue>
    </source>
</reference>
<feature type="compositionally biased region" description="Low complexity" evidence="3">
    <location>
        <begin position="31"/>
        <end position="84"/>
    </location>
</feature>
<accession>A0AAP0LTG9</accession>
<gene>
    <name evidence="5" type="ORF">WN944_018019</name>
</gene>
<dbReference type="Proteomes" id="UP001428341">
    <property type="component" value="Unassembled WGS sequence"/>
</dbReference>
<dbReference type="AlphaFoldDB" id="A0AAP0LTG9"/>
<dbReference type="InterPro" id="IPR026992">
    <property type="entry name" value="DIOX_N"/>
</dbReference>
<feature type="region of interest" description="Disordered" evidence="3">
    <location>
        <begin position="1"/>
        <end position="84"/>
    </location>
</feature>
<evidence type="ECO:0000256" key="2">
    <source>
        <dbReference type="ARBA" id="ARBA00023004"/>
    </source>
</evidence>
<evidence type="ECO:0000313" key="6">
    <source>
        <dbReference type="Proteomes" id="UP001428341"/>
    </source>
</evidence>
<sequence>MMASSAHKQQRQLHLPNICVGGGAAPPPTPSNNQPSTSASPTADALSRLLHSLPSPTLSLPKTRTLSPSATSPPLISLSNPNPNDQFLSSASQLGFFQLTNHGVSSQLAHSAELEALSLFELERDKKLSCFPKNWPLGYEAEEEEDEEGNGESFCLDSACYSDSNELNLTSLREFTRAMEKVGLKIVEMLAAALGFENPLGDDPTRYCSLLWMSKNLHGNKPVLSGGFYPYIVGLHYQIRPSKHTLIADAGSVPISAEVGSILVTLGDIAQVWSNGKTKKVRSGRPMAGLGDEKNKSDESISMILLVTLPIDSIVSPLIPKLDNNNNKNGDDAENTEDDNNNSEGQGQSHDDEEGRKLFESFSFEDYAWRVYHERLLFKDDPLDRYRI</sequence>
<dbReference type="Gene3D" id="2.60.120.330">
    <property type="entry name" value="B-lactam Antibiotic, Isopenicillin N Synthase, Chain"/>
    <property type="match status" value="1"/>
</dbReference>
<feature type="region of interest" description="Disordered" evidence="3">
    <location>
        <begin position="320"/>
        <end position="354"/>
    </location>
</feature>
<dbReference type="Pfam" id="PF14226">
    <property type="entry name" value="DIOX_N"/>
    <property type="match status" value="1"/>
</dbReference>
<dbReference type="EMBL" id="JBCGBO010000007">
    <property type="protein sequence ID" value="KAK9186631.1"/>
    <property type="molecule type" value="Genomic_DNA"/>
</dbReference>
<protein>
    <recommendedName>
        <fullName evidence="4">Non-haem dioxygenase N-terminal domain-containing protein</fullName>
    </recommendedName>
</protein>
<comment type="caution">
    <text evidence="5">The sequence shown here is derived from an EMBL/GenBank/DDBJ whole genome shotgun (WGS) entry which is preliminary data.</text>
</comment>
<evidence type="ECO:0000256" key="1">
    <source>
        <dbReference type="ARBA" id="ARBA00022723"/>
    </source>
</evidence>
<keyword evidence="6" id="KW-1185">Reference proteome</keyword>
<dbReference type="SUPFAM" id="SSF51197">
    <property type="entry name" value="Clavaminate synthase-like"/>
    <property type="match status" value="1"/>
</dbReference>
<feature type="domain" description="Non-haem dioxygenase N-terminal" evidence="4">
    <location>
        <begin position="86"/>
        <end position="149"/>
    </location>
</feature>
<keyword evidence="1" id="KW-0479">Metal-binding</keyword>
<feature type="compositionally biased region" description="Acidic residues" evidence="3">
    <location>
        <begin position="332"/>
        <end position="341"/>
    </location>
</feature>
<name>A0AAP0LTG9_9ROSI</name>
<evidence type="ECO:0000259" key="4">
    <source>
        <dbReference type="Pfam" id="PF14226"/>
    </source>
</evidence>
<dbReference type="InterPro" id="IPR027443">
    <property type="entry name" value="IPNS-like_sf"/>
</dbReference>